<protein>
    <submittedName>
        <fullName evidence="1">Uncharacterized protein</fullName>
    </submittedName>
</protein>
<dbReference type="Proteomes" id="UP000198956">
    <property type="component" value="Unassembled WGS sequence"/>
</dbReference>
<organism evidence="1 2">
    <name type="scientific">Aneurinibacillus thermoaerophilus</name>
    <dbReference type="NCBI Taxonomy" id="143495"/>
    <lineage>
        <taxon>Bacteria</taxon>
        <taxon>Bacillati</taxon>
        <taxon>Bacillota</taxon>
        <taxon>Bacilli</taxon>
        <taxon>Bacillales</taxon>
        <taxon>Paenibacillaceae</taxon>
        <taxon>Aneurinibacillus group</taxon>
        <taxon>Aneurinibacillus</taxon>
    </lineage>
</organism>
<dbReference type="RefSeq" id="WP_175493641.1">
    <property type="nucleotide sequence ID" value="NZ_FNDE01000034.1"/>
</dbReference>
<evidence type="ECO:0000313" key="2">
    <source>
        <dbReference type="Proteomes" id="UP000198956"/>
    </source>
</evidence>
<accession>A0A1G8DMB4</accession>
<proteinExistence type="predicted"/>
<dbReference type="EMBL" id="FNDE01000034">
    <property type="protein sequence ID" value="SDH58818.1"/>
    <property type="molecule type" value="Genomic_DNA"/>
</dbReference>
<gene>
    <name evidence="1" type="ORF">SAMN04489735_103439</name>
</gene>
<dbReference type="AlphaFoldDB" id="A0A1G8DMB4"/>
<name>A0A1G8DMB4_ANETH</name>
<sequence>MNKVVCVQVMGVNPASLLGMQGGKFVNENFSWDIIVKKYNNFFSELYRDMSE</sequence>
<reference evidence="1 2" key="1">
    <citation type="submission" date="2016-10" db="EMBL/GenBank/DDBJ databases">
        <authorList>
            <person name="de Groot N.N."/>
        </authorList>
    </citation>
    <scope>NUCLEOTIDE SEQUENCE [LARGE SCALE GENOMIC DNA]</scope>
    <source>
        <strain evidence="1 2">L 420-91</strain>
    </source>
</reference>
<evidence type="ECO:0000313" key="1">
    <source>
        <dbReference type="EMBL" id="SDH58818.1"/>
    </source>
</evidence>